<evidence type="ECO:0000313" key="1">
    <source>
        <dbReference type="EMBL" id="GEY06745.1"/>
    </source>
</evidence>
<accession>A0A699HFH8</accession>
<gene>
    <name evidence="1" type="ORF">Tci_378719</name>
</gene>
<proteinExistence type="predicted"/>
<sequence>VLVVPKINLRAKTSLEVIVEKMTILMMSVMMTWNVIEHGEKEKGDAEMTDIDVGYENVTQKTSFDQVKDDAYVTFTKKTEVPLQNAHLGTRLGDSIQEAFRSYTVEFKKRAQAEMKRYIDLVEKSVKDIINDEVKTQVP</sequence>
<protein>
    <submittedName>
        <fullName evidence="1">Uncharacterized protein</fullName>
    </submittedName>
</protein>
<dbReference type="AlphaFoldDB" id="A0A699HFH8"/>
<comment type="caution">
    <text evidence="1">The sequence shown here is derived from an EMBL/GenBank/DDBJ whole genome shotgun (WGS) entry which is preliminary data.</text>
</comment>
<name>A0A699HFH8_TANCI</name>
<reference evidence="1" key="1">
    <citation type="journal article" date="2019" name="Sci. Rep.">
        <title>Draft genome of Tanacetum cinerariifolium, the natural source of mosquito coil.</title>
        <authorList>
            <person name="Yamashiro T."/>
            <person name="Shiraishi A."/>
            <person name="Satake H."/>
            <person name="Nakayama K."/>
        </authorList>
    </citation>
    <scope>NUCLEOTIDE SEQUENCE</scope>
</reference>
<feature type="non-terminal residue" evidence="1">
    <location>
        <position position="1"/>
    </location>
</feature>
<organism evidence="1">
    <name type="scientific">Tanacetum cinerariifolium</name>
    <name type="common">Dalmatian daisy</name>
    <name type="synonym">Chrysanthemum cinerariifolium</name>
    <dbReference type="NCBI Taxonomy" id="118510"/>
    <lineage>
        <taxon>Eukaryota</taxon>
        <taxon>Viridiplantae</taxon>
        <taxon>Streptophyta</taxon>
        <taxon>Embryophyta</taxon>
        <taxon>Tracheophyta</taxon>
        <taxon>Spermatophyta</taxon>
        <taxon>Magnoliopsida</taxon>
        <taxon>eudicotyledons</taxon>
        <taxon>Gunneridae</taxon>
        <taxon>Pentapetalae</taxon>
        <taxon>asterids</taxon>
        <taxon>campanulids</taxon>
        <taxon>Asterales</taxon>
        <taxon>Asteraceae</taxon>
        <taxon>Asteroideae</taxon>
        <taxon>Anthemideae</taxon>
        <taxon>Anthemidinae</taxon>
        <taxon>Tanacetum</taxon>
    </lineage>
</organism>
<dbReference type="EMBL" id="BKCJ010149430">
    <property type="protein sequence ID" value="GEY06745.1"/>
    <property type="molecule type" value="Genomic_DNA"/>
</dbReference>